<evidence type="ECO:0000259" key="13">
    <source>
        <dbReference type="Pfam" id="PF11975"/>
    </source>
</evidence>
<keyword evidence="6 10" id="KW-0464">Manganese</keyword>
<evidence type="ECO:0000256" key="9">
    <source>
        <dbReference type="PIRSR" id="PIRSR601088-2"/>
    </source>
</evidence>
<evidence type="ECO:0000256" key="7">
    <source>
        <dbReference type="ARBA" id="ARBA00023295"/>
    </source>
</evidence>
<evidence type="ECO:0000256" key="10">
    <source>
        <dbReference type="PIRSR" id="PIRSR601088-3"/>
    </source>
</evidence>
<organism evidence="14 15">
    <name type="scientific">Candidatus Blautia merdavium</name>
    <dbReference type="NCBI Taxonomy" id="2838494"/>
    <lineage>
        <taxon>Bacteria</taxon>
        <taxon>Bacillati</taxon>
        <taxon>Bacillota</taxon>
        <taxon>Clostridia</taxon>
        <taxon>Lachnospirales</taxon>
        <taxon>Lachnospiraceae</taxon>
        <taxon>Blautia</taxon>
    </lineage>
</organism>
<dbReference type="Gene3D" id="3.40.50.720">
    <property type="entry name" value="NAD(P)-binding Rossmann-like Domain"/>
    <property type="match status" value="1"/>
</dbReference>
<keyword evidence="10" id="KW-0170">Cobalt</keyword>
<dbReference type="InterPro" id="IPR019802">
    <property type="entry name" value="GlycHydrolase_4_CS"/>
</dbReference>
<feature type="active site" description="Proton acceptor" evidence="8">
    <location>
        <position position="244"/>
    </location>
</feature>
<dbReference type="PANTHER" id="PTHR32092">
    <property type="entry name" value="6-PHOSPHO-BETA-GLUCOSIDASE-RELATED"/>
    <property type="match status" value="1"/>
</dbReference>
<evidence type="ECO:0000256" key="6">
    <source>
        <dbReference type="ARBA" id="ARBA00023211"/>
    </source>
</evidence>
<feature type="binding site" evidence="9">
    <location>
        <position position="90"/>
    </location>
    <ligand>
        <name>substrate</name>
    </ligand>
</feature>
<comment type="caution">
    <text evidence="14">The sequence shown here is derived from an EMBL/GenBank/DDBJ whole genome shotgun (WGS) entry which is preliminary data.</text>
</comment>
<dbReference type="InterPro" id="IPR036291">
    <property type="entry name" value="NAD(P)-bd_dom_sf"/>
</dbReference>
<dbReference type="PROSITE" id="PS01324">
    <property type="entry name" value="GLYCOSYL_HYDROL_F4"/>
    <property type="match status" value="1"/>
</dbReference>
<dbReference type="Pfam" id="PF02056">
    <property type="entry name" value="Glyco_hydro_4"/>
    <property type="match status" value="1"/>
</dbReference>
<dbReference type="GO" id="GO:0005975">
    <property type="term" value="P:carbohydrate metabolic process"/>
    <property type="evidence" value="ECO:0007669"/>
    <property type="project" value="InterPro"/>
</dbReference>
<feature type="binding site" evidence="10">
    <location>
        <position position="165"/>
    </location>
    <ligand>
        <name>Mn(2+)</name>
        <dbReference type="ChEBI" id="CHEBI:29035"/>
    </ligand>
</feature>
<proteinExistence type="inferred from homology"/>
<dbReference type="SUPFAM" id="SSF56327">
    <property type="entry name" value="LDH C-terminal domain-like"/>
    <property type="match status" value="1"/>
</dbReference>
<feature type="binding site" evidence="9">
    <location>
        <position position="144"/>
    </location>
    <ligand>
        <name>substrate</name>
    </ligand>
</feature>
<evidence type="ECO:0000313" key="15">
    <source>
        <dbReference type="Proteomes" id="UP000823886"/>
    </source>
</evidence>
<dbReference type="Gene3D" id="3.90.110.10">
    <property type="entry name" value="Lactate dehydrogenase/glycoside hydrolase, family 4, C-terminal"/>
    <property type="match status" value="1"/>
</dbReference>
<dbReference type="GO" id="GO:0004553">
    <property type="term" value="F:hydrolase activity, hydrolyzing O-glycosyl compounds"/>
    <property type="evidence" value="ECO:0007669"/>
    <property type="project" value="InterPro"/>
</dbReference>
<dbReference type="SUPFAM" id="SSF51735">
    <property type="entry name" value="NAD(P)-binding Rossmann-fold domains"/>
    <property type="match status" value="1"/>
</dbReference>
<feature type="binding site" evidence="10">
    <location>
        <position position="195"/>
    </location>
    <ligand>
        <name>Mn(2+)</name>
        <dbReference type="ChEBI" id="CHEBI:29035"/>
    </ligand>
</feature>
<evidence type="ECO:0000256" key="4">
    <source>
        <dbReference type="ARBA" id="ARBA00022801"/>
    </source>
</evidence>
<protein>
    <submittedName>
        <fullName evidence="14">Glycoside hydrolase</fullName>
    </submittedName>
</protein>
<dbReference type="InterPro" id="IPR001088">
    <property type="entry name" value="Glyco_hydro_4"/>
</dbReference>
<feature type="domain" description="Glycosyl hydrolase family 4 C-terminal" evidence="13">
    <location>
        <begin position="190"/>
        <end position="430"/>
    </location>
</feature>
<evidence type="ECO:0000256" key="5">
    <source>
        <dbReference type="ARBA" id="ARBA00023027"/>
    </source>
</evidence>
<evidence type="ECO:0000256" key="8">
    <source>
        <dbReference type="PIRSR" id="PIRSR601088-1"/>
    </source>
</evidence>
<feature type="site" description="Increases basicity of active site Tyr" evidence="11">
    <location>
        <position position="106"/>
    </location>
</feature>
<evidence type="ECO:0000256" key="3">
    <source>
        <dbReference type="ARBA" id="ARBA00022723"/>
    </source>
</evidence>
<keyword evidence="10" id="KW-0533">Nickel</keyword>
<dbReference type="GO" id="GO:0046872">
    <property type="term" value="F:metal ion binding"/>
    <property type="evidence" value="ECO:0007669"/>
    <property type="project" value="UniProtKB-KW"/>
</dbReference>
<keyword evidence="10" id="KW-0408">Iron</keyword>
<comment type="cofactor">
    <cofactor evidence="12">
        <name>NAD(+)</name>
        <dbReference type="ChEBI" id="CHEBI:57540"/>
    </cofactor>
    <text evidence="12">Binds 1 NAD(+) per subunit.</text>
</comment>
<keyword evidence="5 12" id="KW-0520">NAD</keyword>
<reference evidence="14" key="1">
    <citation type="journal article" date="2021" name="PeerJ">
        <title>Extensive microbial diversity within the chicken gut microbiome revealed by metagenomics and culture.</title>
        <authorList>
            <person name="Gilroy R."/>
            <person name="Ravi A."/>
            <person name="Getino M."/>
            <person name="Pursley I."/>
            <person name="Horton D.L."/>
            <person name="Alikhan N.F."/>
            <person name="Baker D."/>
            <person name="Gharbi K."/>
            <person name="Hall N."/>
            <person name="Watson M."/>
            <person name="Adriaenssens E.M."/>
            <person name="Foster-Nyarko E."/>
            <person name="Jarju S."/>
            <person name="Secka A."/>
            <person name="Antonio M."/>
            <person name="Oren A."/>
            <person name="Chaudhuri R.R."/>
            <person name="La Ragione R."/>
            <person name="Hildebrand F."/>
            <person name="Pallen M.J."/>
        </authorList>
    </citation>
    <scope>NUCLEOTIDE SEQUENCE</scope>
    <source>
        <strain evidence="14">ChiBcec2-3848</strain>
    </source>
</reference>
<comment type="subunit">
    <text evidence="2">Homotetramer.</text>
</comment>
<keyword evidence="3 10" id="KW-0479">Metal-binding</keyword>
<dbReference type="AlphaFoldDB" id="A0A9D2PQI8"/>
<dbReference type="EMBL" id="DWVZ01000185">
    <property type="protein sequence ID" value="HJC64583.1"/>
    <property type="molecule type" value="Genomic_DNA"/>
</dbReference>
<dbReference type="Proteomes" id="UP000823886">
    <property type="component" value="Unassembled WGS sequence"/>
</dbReference>
<evidence type="ECO:0000256" key="1">
    <source>
        <dbReference type="ARBA" id="ARBA00010141"/>
    </source>
</evidence>
<evidence type="ECO:0000256" key="12">
    <source>
        <dbReference type="RuleBase" id="RU361152"/>
    </source>
</evidence>
<accession>A0A9D2PQI8</accession>
<evidence type="ECO:0000256" key="11">
    <source>
        <dbReference type="PIRSR" id="PIRSR601088-4"/>
    </source>
</evidence>
<dbReference type="Pfam" id="PF11975">
    <property type="entry name" value="Glyco_hydro_4C"/>
    <property type="match status" value="1"/>
</dbReference>
<name>A0A9D2PQI8_9FIRM</name>
<reference evidence="14" key="2">
    <citation type="submission" date="2021-04" db="EMBL/GenBank/DDBJ databases">
        <authorList>
            <person name="Gilroy R."/>
        </authorList>
    </citation>
    <scope>NUCLEOTIDE SEQUENCE</scope>
    <source>
        <strain evidence="14">ChiBcec2-3848</strain>
    </source>
</reference>
<evidence type="ECO:0000313" key="14">
    <source>
        <dbReference type="EMBL" id="HJC64583.1"/>
    </source>
</evidence>
<comment type="similarity">
    <text evidence="1 12">Belongs to the glycosyl hydrolase 4 family.</text>
</comment>
<feature type="active site" description="Proton donor" evidence="8">
    <location>
        <position position="166"/>
    </location>
</feature>
<evidence type="ECO:0000256" key="2">
    <source>
        <dbReference type="ARBA" id="ARBA00011881"/>
    </source>
</evidence>
<gene>
    <name evidence="14" type="ORF">H9753_13390</name>
</gene>
<sequence length="450" mass="50717">MKIAVIGGAGVRTVIFINGLLKRYRKLHIEEVRLFDLNQEKQEIIGKLCRHVVEREKEDLKVEVCGDCREAVRGVDYIVTTIRVGGDHSRVQDERAALSEGVLGQETTGAGGFAMAARAIPVLLDYCRIFRECAPDAWIFNFSNPSGMVTQALVSEGFDRVIGICDAPSATKFRMAQKLGVTEEDLSVEFFGLNHLSWIRSVKKQGEEILPQLLKDDAFLDSMQEFETFDHEVIRSSGFLPNEYLYYYYHREKAVANILVSGSTRGETIEQVNRQMFAELSQMDIEQNPEEALQTFLYYMQVRENSYMSIESGISARPLLEKGNLPVPDGMGYAGVMLDCIEGMQSEQGKELVLCVKNKGSLTCMADEDIVEVTCRVSRDGIVPVTFGEIPPYCENLIRTIKAYEKCSVEAIKTQDREKAVWALAMNPLVNSWSIAKKLEEKFYQDRCGQ</sequence>
<dbReference type="InterPro" id="IPR022616">
    <property type="entry name" value="Glyco_hydro_4_C"/>
</dbReference>
<dbReference type="InterPro" id="IPR015955">
    <property type="entry name" value="Lactate_DH/Glyco_Ohase_4_C"/>
</dbReference>
<dbReference type="PANTHER" id="PTHR32092:SF5">
    <property type="entry name" value="6-PHOSPHO-BETA-GLUCOSIDASE"/>
    <property type="match status" value="1"/>
</dbReference>
<dbReference type="PRINTS" id="PR00732">
    <property type="entry name" value="GLHYDRLASE4"/>
</dbReference>
<dbReference type="GO" id="GO:0016616">
    <property type="term" value="F:oxidoreductase activity, acting on the CH-OH group of donors, NAD or NADP as acceptor"/>
    <property type="evidence" value="ECO:0007669"/>
    <property type="project" value="InterPro"/>
</dbReference>
<keyword evidence="7 12" id="KW-0326">Glycosidase</keyword>
<keyword evidence="4 12" id="KW-0378">Hydrolase</keyword>